<dbReference type="InterPro" id="IPR001849">
    <property type="entry name" value="PH_domain"/>
</dbReference>
<dbReference type="SUPFAM" id="SSF50729">
    <property type="entry name" value="PH domain-like"/>
    <property type="match status" value="1"/>
</dbReference>
<feature type="compositionally biased region" description="Low complexity" evidence="1">
    <location>
        <begin position="343"/>
        <end position="353"/>
    </location>
</feature>
<feature type="compositionally biased region" description="Pro residues" evidence="1">
    <location>
        <begin position="144"/>
        <end position="156"/>
    </location>
</feature>
<feature type="compositionally biased region" description="Polar residues" evidence="1">
    <location>
        <begin position="365"/>
        <end position="379"/>
    </location>
</feature>
<dbReference type="PANTHER" id="PTHR10663:SF405">
    <property type="entry name" value="ARF GUANINE NUCLEOTIDE EXCHANGE FACTOR SYT1"/>
    <property type="match status" value="1"/>
</dbReference>
<feature type="region of interest" description="Disordered" evidence="1">
    <location>
        <begin position="881"/>
        <end position="909"/>
    </location>
</feature>
<evidence type="ECO:0008006" key="6">
    <source>
        <dbReference type="Google" id="ProtNLM"/>
    </source>
</evidence>
<dbReference type="SUPFAM" id="SSF48425">
    <property type="entry name" value="Sec7 domain"/>
    <property type="match status" value="1"/>
</dbReference>
<dbReference type="Pfam" id="PF01369">
    <property type="entry name" value="Sec7"/>
    <property type="match status" value="1"/>
</dbReference>
<evidence type="ECO:0000313" key="5">
    <source>
        <dbReference type="Proteomes" id="UP000019804"/>
    </source>
</evidence>
<feature type="compositionally biased region" description="Basic residues" evidence="1">
    <location>
        <begin position="1196"/>
        <end position="1205"/>
    </location>
</feature>
<dbReference type="SMART" id="SM00222">
    <property type="entry name" value="Sec7"/>
    <property type="match status" value="1"/>
</dbReference>
<feature type="compositionally biased region" description="Polar residues" evidence="1">
    <location>
        <begin position="1109"/>
        <end position="1135"/>
    </location>
</feature>
<protein>
    <recommendedName>
        <fullName evidence="6">Guanyl-nucleotide exchange factor</fullName>
    </recommendedName>
</protein>
<reference evidence="5" key="1">
    <citation type="journal article" date="2014" name="Nat. Commun.">
        <title>Genomic adaptations of the halophilic Dead Sea filamentous fungus Eurotium rubrum.</title>
        <authorList>
            <person name="Kis-Papo T."/>
            <person name="Weig A.R."/>
            <person name="Riley R."/>
            <person name="Persoh D."/>
            <person name="Salamov A."/>
            <person name="Sun H."/>
            <person name="Lipzen A."/>
            <person name="Wasser S.P."/>
            <person name="Rambold G."/>
            <person name="Grigoriev I.V."/>
            <person name="Nevo E."/>
        </authorList>
    </citation>
    <scope>NUCLEOTIDE SEQUENCE [LARGE SCALE GENOMIC DNA]</scope>
    <source>
        <strain evidence="5">CBS 135680</strain>
    </source>
</reference>
<sequence>MPWRGLRIGIPDGTDSKRRSVIDLSHSQSRHSEQLPRPSLSTSNLVPRHSESTPRTPRLTGADDDGDGDGDDDDDAANGENRTSHLAVPGDRTDNNNNTGNSPASQSPGEALSGSLRRNRFSFMRLRHASDPQLSKSYAKAEQKPPPVPPLPPPPTIITTAPTSHELDQPVKRKSMFKILSASKRPSMEDLTADRQPASDTPPSKHGAQDSRDSHMENPLSTPRGSAEEPGRLSTTSARSNSREHTNDSYRSSTVTDARFSESSRSDHSQGEQGGHHLASSPNDSSLSFNKRFRMPRLKRNRNPFPLPPKPTFDRPPSTGSKPVPVPDGTPGSQPSQDGQDYSSSMPSPTRSSVGFSGRPPMIRNESTNSTHSVASFSSNRKHNQAETRARSSTLDSIADGQGGNQAPPFMAPSNRTSTSTSGRKSFGDIFNLPQRLRQNSEPPAPRNGTSGTSTPTKSLSYPARQESDTPATYLARLEESLPKGVIAGLLAQSGEDFNLTALRKCMRWFSYFGDPIDMAIRKLLMEMELPKETQQIDRFLQAFADRYHECNPGIFAHSDQAYFIAFSILILHTDVFNRNNKRKMQKPDYVKNTRGEGIADDILECYYENICYTPFIHIEDTNPHGRHLVKPRRTLFKSTSSEHLGRPSKEPVDPYALILDGKLDALRPSLKDVMDLDEFYSCNGTEGPSDMRSLHQAFAKTGVLQIVSARSRPDAFMPASLQNPADSNPGLVDIKVAKVGLLWRKDLKKKRGRSPWQEWGALLTFSQLYFFRDVNWVKSLISQSEEQQKEGSGRAVIFKPPLTDFSPDGLMSTNDAVALLDSSYKKHKHAFVFVRHNSLEEIFLANSEEDMNDWIAKLNYASAFRTTGVRTRGMIANGYDAQRNRMGRTDSGQSAPGTIEPPSPNPDTDVSDELVAARQQLMVQRIREANEKLFVCQKQLDDLLRNARHLQILTPVHSRAREQVLMAAGRMAAKLKWVRQDIWRTKCHREVLVRDLSEEGVDIEASAERKKSLHLQIPTASIALRPDSAQSNQNLTAKPESPINDDTLILPDVSENVDRMSLQPRLIEERRPSLRSVASDRRASADAAKDQTPFSPVQAADGLERKTSVLSSGSKMDVSSLNSHASKLASQASVDDNEERLLRETGLLEANGSPQEQKNGNDEKLPDGPHVPPQEEQSKRTRRSLHRSLRESHHGNHIRNKKTRGSVSSSTGGGEDQGPTKEDEGLPRKTPSFNFHGKKASVVTFGSEWQNMPPEERLKLRKPTPSSDEPRSDPTTASVTDSELAGGRPQSLRSASTATKSFRGNDDAPEALGIFKWGEKIPTENGNGDHPSTETPPRAPKSNGRLAIPDGSEDVDPLEQATQETTKASTPEQAVNA</sequence>
<dbReference type="InterPro" id="IPR011993">
    <property type="entry name" value="PH-like_dom_sf"/>
</dbReference>
<dbReference type="PANTHER" id="PTHR10663">
    <property type="entry name" value="GUANYL-NUCLEOTIDE EXCHANGE FACTOR"/>
    <property type="match status" value="1"/>
</dbReference>
<dbReference type="EMBL" id="KK088442">
    <property type="protein sequence ID" value="EYE91704.1"/>
    <property type="molecule type" value="Genomic_DNA"/>
</dbReference>
<feature type="compositionally biased region" description="Basic and acidic residues" evidence="1">
    <location>
        <begin position="1067"/>
        <end position="1090"/>
    </location>
</feature>
<evidence type="ECO:0000256" key="1">
    <source>
        <dbReference type="SAM" id="MobiDB-lite"/>
    </source>
</evidence>
<dbReference type="PROSITE" id="PS50003">
    <property type="entry name" value="PH_DOMAIN"/>
    <property type="match status" value="1"/>
</dbReference>
<dbReference type="GO" id="GO:0005085">
    <property type="term" value="F:guanyl-nucleotide exchange factor activity"/>
    <property type="evidence" value="ECO:0007669"/>
    <property type="project" value="InterPro"/>
</dbReference>
<dbReference type="FunFam" id="1.10.1000.11:FF:000002">
    <property type="entry name" value="Cytohesin 1"/>
    <property type="match status" value="1"/>
</dbReference>
<feature type="region of interest" description="Disordered" evidence="1">
    <location>
        <begin position="1"/>
        <end position="468"/>
    </location>
</feature>
<dbReference type="Gene3D" id="2.30.29.30">
    <property type="entry name" value="Pleckstrin-homology domain (PH domain)/Phosphotyrosine-binding domain (PTB)"/>
    <property type="match status" value="1"/>
</dbReference>
<evidence type="ECO:0000259" key="3">
    <source>
        <dbReference type="PROSITE" id="PS50190"/>
    </source>
</evidence>
<keyword evidence="5" id="KW-1185">Reference proteome</keyword>
<organism evidence="4 5">
    <name type="scientific">Aspergillus ruber (strain CBS 135680)</name>
    <dbReference type="NCBI Taxonomy" id="1388766"/>
    <lineage>
        <taxon>Eukaryota</taxon>
        <taxon>Fungi</taxon>
        <taxon>Dikarya</taxon>
        <taxon>Ascomycota</taxon>
        <taxon>Pezizomycotina</taxon>
        <taxon>Eurotiomycetes</taxon>
        <taxon>Eurotiomycetidae</taxon>
        <taxon>Eurotiales</taxon>
        <taxon>Aspergillaceae</taxon>
        <taxon>Aspergillus</taxon>
        <taxon>Aspergillus subgen. Aspergillus</taxon>
    </lineage>
</organism>
<accession>A0A017S4Z5</accession>
<feature type="compositionally biased region" description="Basic and acidic residues" evidence="1">
    <location>
        <begin position="1219"/>
        <end position="1228"/>
    </location>
</feature>
<feature type="compositionally biased region" description="Polar residues" evidence="1">
    <location>
        <begin position="280"/>
        <end position="289"/>
    </location>
</feature>
<feature type="compositionally biased region" description="Polar residues" evidence="1">
    <location>
        <begin position="414"/>
        <end position="424"/>
    </location>
</feature>
<dbReference type="OrthoDB" id="430364at2759"/>
<dbReference type="GeneID" id="63694466"/>
<dbReference type="STRING" id="1388766.A0A017S4Z5"/>
<dbReference type="Proteomes" id="UP000019804">
    <property type="component" value="Unassembled WGS sequence"/>
</dbReference>
<dbReference type="HOGENOM" id="CLU_004694_0_0_1"/>
<dbReference type="Pfam" id="PF00169">
    <property type="entry name" value="PH"/>
    <property type="match status" value="1"/>
</dbReference>
<feature type="domain" description="SEC7" evidence="3">
    <location>
        <begin position="446"/>
        <end position="614"/>
    </location>
</feature>
<dbReference type="CDD" id="cd00171">
    <property type="entry name" value="Sec7"/>
    <property type="match status" value="1"/>
</dbReference>
<dbReference type="InterPro" id="IPR035999">
    <property type="entry name" value="Sec7_dom_sf"/>
</dbReference>
<dbReference type="GO" id="GO:0032012">
    <property type="term" value="P:regulation of ARF protein signal transduction"/>
    <property type="evidence" value="ECO:0007669"/>
    <property type="project" value="InterPro"/>
</dbReference>
<feature type="compositionally biased region" description="Polar residues" evidence="1">
    <location>
        <begin position="1361"/>
        <end position="1378"/>
    </location>
</feature>
<feature type="region of interest" description="Disordered" evidence="1">
    <location>
        <begin position="1025"/>
        <end position="1378"/>
    </location>
</feature>
<feature type="compositionally biased region" description="Acidic residues" evidence="1">
    <location>
        <begin position="62"/>
        <end position="77"/>
    </location>
</feature>
<feature type="compositionally biased region" description="Basic and acidic residues" evidence="1">
    <location>
        <begin position="207"/>
        <end position="216"/>
    </location>
</feature>
<feature type="compositionally biased region" description="Polar residues" evidence="1">
    <location>
        <begin position="1292"/>
        <end position="1303"/>
    </location>
</feature>
<dbReference type="InterPro" id="IPR000904">
    <property type="entry name" value="Sec7_dom"/>
</dbReference>
<evidence type="ECO:0000259" key="2">
    <source>
        <dbReference type="PROSITE" id="PS50003"/>
    </source>
</evidence>
<name>A0A017S4Z5_ASPRC</name>
<gene>
    <name evidence="4" type="ORF">EURHEDRAFT_380851</name>
</gene>
<feature type="compositionally biased region" description="Polar residues" evidence="1">
    <location>
        <begin position="331"/>
        <end position="342"/>
    </location>
</feature>
<proteinExistence type="predicted"/>
<dbReference type="Gene3D" id="1.10.1000.11">
    <property type="entry name" value="Arf Nucleotide-binding Site Opener,domain 2"/>
    <property type="match status" value="1"/>
</dbReference>
<dbReference type="PROSITE" id="PS50190">
    <property type="entry name" value="SEC7"/>
    <property type="match status" value="1"/>
</dbReference>
<feature type="domain" description="PH" evidence="2">
    <location>
        <begin position="736"/>
        <end position="864"/>
    </location>
</feature>
<dbReference type="SMART" id="SM00233">
    <property type="entry name" value="PH"/>
    <property type="match status" value="1"/>
</dbReference>
<feature type="compositionally biased region" description="Basic and acidic residues" evidence="1">
    <location>
        <begin position="259"/>
        <end position="270"/>
    </location>
</feature>
<dbReference type="InterPro" id="IPR023394">
    <property type="entry name" value="Sec7_C_sf"/>
</dbReference>
<dbReference type="RefSeq" id="XP_040635394.1">
    <property type="nucleotide sequence ID" value="XM_040779342.1"/>
</dbReference>
<evidence type="ECO:0000313" key="4">
    <source>
        <dbReference type="EMBL" id="EYE91704.1"/>
    </source>
</evidence>
<feature type="compositionally biased region" description="Basic residues" evidence="1">
    <location>
        <begin position="291"/>
        <end position="302"/>
    </location>
</feature>
<feature type="compositionally biased region" description="Polar residues" evidence="1">
    <location>
        <begin position="437"/>
        <end position="460"/>
    </location>
</feature>